<name>A0ACC3ZB00_COLTU</name>
<comment type="caution">
    <text evidence="1">The sequence shown here is derived from an EMBL/GenBank/DDBJ whole genome shotgun (WGS) entry which is preliminary data.</text>
</comment>
<organism evidence="1 2">
    <name type="scientific">Colletotrichum truncatum</name>
    <name type="common">Anthracnose fungus</name>
    <name type="synonym">Colletotrichum capsici</name>
    <dbReference type="NCBI Taxonomy" id="5467"/>
    <lineage>
        <taxon>Eukaryota</taxon>
        <taxon>Fungi</taxon>
        <taxon>Dikarya</taxon>
        <taxon>Ascomycota</taxon>
        <taxon>Pezizomycotina</taxon>
        <taxon>Sordariomycetes</taxon>
        <taxon>Hypocreomycetidae</taxon>
        <taxon>Glomerellales</taxon>
        <taxon>Glomerellaceae</taxon>
        <taxon>Colletotrichum</taxon>
        <taxon>Colletotrichum truncatum species complex</taxon>
    </lineage>
</organism>
<proteinExistence type="predicted"/>
<sequence length="258" mass="27953">MKFLGLKAAVTAFIAVSAQAKVLICSDSTTATWPADSVIQGWGYYIGDYLTLPVTNLAKAGRSLRSFINEGRWDTLLKETVAGDYVIIEMGHNDDGNPKNDTKDRFTLPGTGNDFIVVTNSTGQKETVHSFGYYLRGMIADVKAKKAIPVVSGMVNRNYWKGSTLQSNWPFAVYAQEVAQQESVAYVDHTKYSVAAFQAMGQTKATTYFPEDKTHTSWPGAKINAETFVEALKCGSGGSGLVKYLNAAGKAVALTSCK</sequence>
<protein>
    <submittedName>
        <fullName evidence="1">Rhamnogalacturonan acetylesterase</fullName>
    </submittedName>
</protein>
<accession>A0ACC3ZB00</accession>
<evidence type="ECO:0000313" key="1">
    <source>
        <dbReference type="EMBL" id="KAL0941307.1"/>
    </source>
</evidence>
<gene>
    <name evidence="1" type="ORF">CTRU02_204070</name>
</gene>
<evidence type="ECO:0000313" key="2">
    <source>
        <dbReference type="Proteomes" id="UP000805649"/>
    </source>
</evidence>
<dbReference type="EMBL" id="VUJX02000002">
    <property type="protein sequence ID" value="KAL0941307.1"/>
    <property type="molecule type" value="Genomic_DNA"/>
</dbReference>
<reference evidence="1 2" key="1">
    <citation type="journal article" date="2020" name="Phytopathology">
        <title>Genome Sequence Resources of Colletotrichum truncatum, C. plurivorum, C. musicola, and C. sojae: Four Species Pathogenic to Soybean (Glycine max).</title>
        <authorList>
            <person name="Rogerio F."/>
            <person name="Boufleur T.R."/>
            <person name="Ciampi-Guillardi M."/>
            <person name="Sukno S.A."/>
            <person name="Thon M.R."/>
            <person name="Massola Junior N.S."/>
            <person name="Baroncelli R."/>
        </authorList>
    </citation>
    <scope>NUCLEOTIDE SEQUENCE [LARGE SCALE GENOMIC DNA]</scope>
    <source>
        <strain evidence="1 2">CMES1059</strain>
    </source>
</reference>
<keyword evidence="2" id="KW-1185">Reference proteome</keyword>
<dbReference type="Proteomes" id="UP000805649">
    <property type="component" value="Unassembled WGS sequence"/>
</dbReference>